<evidence type="ECO:0000259" key="3">
    <source>
        <dbReference type="PROSITE" id="PS51186"/>
    </source>
</evidence>
<reference evidence="5" key="1">
    <citation type="submission" date="2016-10" db="EMBL/GenBank/DDBJ databases">
        <authorList>
            <person name="Varghese N."/>
            <person name="Submissions S."/>
        </authorList>
    </citation>
    <scope>NUCLEOTIDE SEQUENCE [LARGE SCALE GENOMIC DNA]</scope>
    <source>
        <strain evidence="5">CGMCC 1.10369</strain>
    </source>
</reference>
<name>A0A1G9ZNZ9_9BACI</name>
<gene>
    <name evidence="4" type="ORF">SAMN04488053_101183</name>
</gene>
<dbReference type="Proteomes" id="UP000198778">
    <property type="component" value="Unassembled WGS sequence"/>
</dbReference>
<sequence>MIIVKKAVTESTLKDVYQVRRTVFIEEQGVPASIEIDEREEEAVHFILYEDGIPSGAARLRVVHGAGKAERVCILLSKRGRGLGRHLMKAMEEEAESQGLEFLKLNAQVQAEPFYLQIGYEVISEEPFLDAGIKHVTMQKKL</sequence>
<evidence type="ECO:0000256" key="1">
    <source>
        <dbReference type="ARBA" id="ARBA00022679"/>
    </source>
</evidence>
<dbReference type="InterPro" id="IPR000182">
    <property type="entry name" value="GNAT_dom"/>
</dbReference>
<dbReference type="InterPro" id="IPR050832">
    <property type="entry name" value="Bact_Acetyltransf"/>
</dbReference>
<keyword evidence="2 4" id="KW-0012">Acyltransferase</keyword>
<dbReference type="PANTHER" id="PTHR43877">
    <property type="entry name" value="AMINOALKYLPHOSPHONATE N-ACETYLTRANSFERASE-RELATED-RELATED"/>
    <property type="match status" value="1"/>
</dbReference>
<organism evidence="4 5">
    <name type="scientific">Alkalicoccus daliensis</name>
    <dbReference type="NCBI Taxonomy" id="745820"/>
    <lineage>
        <taxon>Bacteria</taxon>
        <taxon>Bacillati</taxon>
        <taxon>Bacillota</taxon>
        <taxon>Bacilli</taxon>
        <taxon>Bacillales</taxon>
        <taxon>Bacillaceae</taxon>
        <taxon>Alkalicoccus</taxon>
    </lineage>
</organism>
<keyword evidence="1 4" id="KW-0808">Transferase</keyword>
<dbReference type="Pfam" id="PF13673">
    <property type="entry name" value="Acetyltransf_10"/>
    <property type="match status" value="1"/>
</dbReference>
<evidence type="ECO:0000313" key="5">
    <source>
        <dbReference type="Proteomes" id="UP000198778"/>
    </source>
</evidence>
<dbReference type="GO" id="GO:0016747">
    <property type="term" value="F:acyltransferase activity, transferring groups other than amino-acyl groups"/>
    <property type="evidence" value="ECO:0007669"/>
    <property type="project" value="InterPro"/>
</dbReference>
<dbReference type="EMBL" id="FNIL01000001">
    <property type="protein sequence ID" value="SDN22944.1"/>
    <property type="molecule type" value="Genomic_DNA"/>
</dbReference>
<evidence type="ECO:0000256" key="2">
    <source>
        <dbReference type="ARBA" id="ARBA00023315"/>
    </source>
</evidence>
<dbReference type="RefSeq" id="WP_425284391.1">
    <property type="nucleotide sequence ID" value="NZ_FNIL01000001.1"/>
</dbReference>
<dbReference type="AlphaFoldDB" id="A0A1G9ZNZ9"/>
<dbReference type="Gene3D" id="3.40.630.30">
    <property type="match status" value="1"/>
</dbReference>
<protein>
    <submittedName>
        <fullName evidence="4">Predicted N-acyltransferase, GNAT family</fullName>
    </submittedName>
</protein>
<dbReference type="CDD" id="cd04301">
    <property type="entry name" value="NAT_SF"/>
    <property type="match status" value="1"/>
</dbReference>
<dbReference type="PANTHER" id="PTHR43877:SF2">
    <property type="entry name" value="AMINOALKYLPHOSPHONATE N-ACETYLTRANSFERASE-RELATED"/>
    <property type="match status" value="1"/>
</dbReference>
<proteinExistence type="predicted"/>
<dbReference type="SUPFAM" id="SSF55729">
    <property type="entry name" value="Acyl-CoA N-acyltransferases (Nat)"/>
    <property type="match status" value="1"/>
</dbReference>
<dbReference type="PROSITE" id="PS51186">
    <property type="entry name" value="GNAT"/>
    <property type="match status" value="1"/>
</dbReference>
<dbReference type="InterPro" id="IPR016181">
    <property type="entry name" value="Acyl_CoA_acyltransferase"/>
</dbReference>
<accession>A0A1G9ZNZ9</accession>
<feature type="domain" description="N-acetyltransferase" evidence="3">
    <location>
        <begin position="3"/>
        <end position="142"/>
    </location>
</feature>
<evidence type="ECO:0000313" key="4">
    <source>
        <dbReference type="EMBL" id="SDN22944.1"/>
    </source>
</evidence>
<dbReference type="STRING" id="745820.SAMN04488053_101183"/>
<keyword evidence="5" id="KW-1185">Reference proteome</keyword>